<dbReference type="Proteomes" id="UP000227088">
    <property type="component" value="Unassembled WGS sequence"/>
</dbReference>
<dbReference type="InterPro" id="IPR058548">
    <property type="entry name" value="MlaB-like_STAS"/>
</dbReference>
<dbReference type="PANTHER" id="PTHR35849:SF2">
    <property type="entry name" value="BLR2341 PROTEIN"/>
    <property type="match status" value="1"/>
</dbReference>
<evidence type="ECO:0000313" key="3">
    <source>
        <dbReference type="Proteomes" id="UP000227088"/>
    </source>
</evidence>
<evidence type="ECO:0000259" key="1">
    <source>
        <dbReference type="Pfam" id="PF13466"/>
    </source>
</evidence>
<accession>A0A1Y5HSG6</accession>
<dbReference type="AlphaFoldDB" id="A0A1Y5HSG6"/>
<dbReference type="EMBL" id="MABE01000408">
    <property type="protein sequence ID" value="OUS40219.1"/>
    <property type="molecule type" value="Genomic_DNA"/>
</dbReference>
<sequence>MPEEKQKVKQIECGERMTIEQVESLYSQLENALQEQDQIELIADHVQQCDTASLQLILNLLRISKQQGHTVKWIKPSPAVINVAELLGLSEPLELQQYITQ</sequence>
<dbReference type="PANTHER" id="PTHR35849">
    <property type="entry name" value="BLR2341 PROTEIN"/>
    <property type="match status" value="1"/>
</dbReference>
<dbReference type="Gene3D" id="3.30.750.24">
    <property type="entry name" value="STAS domain"/>
    <property type="match status" value="1"/>
</dbReference>
<reference evidence="3" key="1">
    <citation type="journal article" date="2017" name="Proc. Natl. Acad. Sci. U.S.A.">
        <title>Simulation of Deepwater Horizon oil plume reveals substrate specialization within a complex community of hydrocarbon degraders.</title>
        <authorList>
            <person name="Hu P."/>
            <person name="Dubinsky E.A."/>
            <person name="Probst A.J."/>
            <person name="Wang J."/>
            <person name="Sieber C.M.K."/>
            <person name="Tom L.M."/>
            <person name="Gardinali P."/>
            <person name="Banfield J.F."/>
            <person name="Atlas R.M."/>
            <person name="Andersen G.L."/>
        </authorList>
    </citation>
    <scope>NUCLEOTIDE SEQUENCE [LARGE SCALE GENOMIC DNA]</scope>
</reference>
<proteinExistence type="predicted"/>
<organism evidence="2 3">
    <name type="scientific">Oleispira antarctica</name>
    <dbReference type="NCBI Taxonomy" id="188908"/>
    <lineage>
        <taxon>Bacteria</taxon>
        <taxon>Pseudomonadati</taxon>
        <taxon>Pseudomonadota</taxon>
        <taxon>Gammaproteobacteria</taxon>
        <taxon>Oceanospirillales</taxon>
        <taxon>Oceanospirillaceae</taxon>
        <taxon>Oleispira</taxon>
    </lineage>
</organism>
<gene>
    <name evidence="2" type="ORF">A9R00_07145</name>
</gene>
<protein>
    <recommendedName>
        <fullName evidence="1">MlaB-like STAS domain-containing protein</fullName>
    </recommendedName>
</protein>
<name>A0A1Y5HSG6_OLEAN</name>
<evidence type="ECO:0000313" key="2">
    <source>
        <dbReference type="EMBL" id="OUS40219.1"/>
    </source>
</evidence>
<dbReference type="SUPFAM" id="SSF52091">
    <property type="entry name" value="SpoIIaa-like"/>
    <property type="match status" value="1"/>
</dbReference>
<dbReference type="Pfam" id="PF13466">
    <property type="entry name" value="STAS_2"/>
    <property type="match status" value="1"/>
</dbReference>
<feature type="domain" description="MlaB-like STAS" evidence="1">
    <location>
        <begin position="15"/>
        <end position="89"/>
    </location>
</feature>
<comment type="caution">
    <text evidence="2">The sequence shown here is derived from an EMBL/GenBank/DDBJ whole genome shotgun (WGS) entry which is preliminary data.</text>
</comment>
<dbReference type="InterPro" id="IPR052746">
    <property type="entry name" value="MlaB_ABC_Transporter"/>
</dbReference>
<dbReference type="InterPro" id="IPR036513">
    <property type="entry name" value="STAS_dom_sf"/>
</dbReference>